<dbReference type="SUPFAM" id="SSF52025">
    <property type="entry name" value="PA domain"/>
    <property type="match status" value="1"/>
</dbReference>
<dbReference type="Proteomes" id="UP001202717">
    <property type="component" value="Chromosome"/>
</dbReference>
<keyword evidence="3" id="KW-1185">Reference proteome</keyword>
<evidence type="ECO:0000313" key="3">
    <source>
        <dbReference type="Proteomes" id="UP001202717"/>
    </source>
</evidence>
<dbReference type="Gene3D" id="3.50.30.30">
    <property type="match status" value="1"/>
</dbReference>
<organism evidence="2 3">
    <name type="scientific">Psychroserpens ponticola</name>
    <dbReference type="NCBI Taxonomy" id="2932268"/>
    <lineage>
        <taxon>Bacteria</taxon>
        <taxon>Pseudomonadati</taxon>
        <taxon>Bacteroidota</taxon>
        <taxon>Flavobacteriia</taxon>
        <taxon>Flavobacteriales</taxon>
        <taxon>Flavobacteriaceae</taxon>
        <taxon>Psychroserpens</taxon>
    </lineage>
</organism>
<evidence type="ECO:0000313" key="2">
    <source>
        <dbReference type="EMBL" id="WCO02843.1"/>
    </source>
</evidence>
<dbReference type="PROSITE" id="PS00018">
    <property type="entry name" value="EF_HAND_1"/>
    <property type="match status" value="1"/>
</dbReference>
<protein>
    <submittedName>
        <fullName evidence="2">M28 family peptidase</fullName>
    </submittedName>
</protein>
<dbReference type="Gene3D" id="3.40.630.10">
    <property type="entry name" value="Zn peptidases"/>
    <property type="match status" value="1"/>
</dbReference>
<gene>
    <name evidence="2" type="ORF">MUN68_004970</name>
</gene>
<dbReference type="InterPro" id="IPR045175">
    <property type="entry name" value="M28_fam"/>
</dbReference>
<dbReference type="InterPro" id="IPR018247">
    <property type="entry name" value="EF_Hand_1_Ca_BS"/>
</dbReference>
<dbReference type="EMBL" id="CP116221">
    <property type="protein sequence ID" value="WCO02843.1"/>
    <property type="molecule type" value="Genomic_DNA"/>
</dbReference>
<dbReference type="Pfam" id="PF04389">
    <property type="entry name" value="Peptidase_M28"/>
    <property type="match status" value="1"/>
</dbReference>
<dbReference type="SUPFAM" id="SSF53187">
    <property type="entry name" value="Zn-dependent exopeptidases"/>
    <property type="match status" value="1"/>
</dbReference>
<feature type="domain" description="Peptidase M28" evidence="1">
    <location>
        <begin position="281"/>
        <end position="492"/>
    </location>
</feature>
<reference evidence="2 3" key="1">
    <citation type="submission" date="2023-01" db="EMBL/GenBank/DDBJ databases">
        <title>Psychroserpens ponticola sp. nov., isolated from seawater.</title>
        <authorList>
            <person name="Kristyanto S."/>
            <person name="Jung J."/>
            <person name="Kim J.M."/>
            <person name="Jeon C.O."/>
        </authorList>
    </citation>
    <scope>NUCLEOTIDE SEQUENCE [LARGE SCALE GENOMIC DNA]</scope>
    <source>
        <strain evidence="2 3">MSW6</strain>
    </source>
</reference>
<dbReference type="PANTHER" id="PTHR12147:SF26">
    <property type="entry name" value="PEPTIDASE M28 DOMAIN-CONTAINING PROTEIN"/>
    <property type="match status" value="1"/>
</dbReference>
<dbReference type="InterPro" id="IPR007484">
    <property type="entry name" value="Peptidase_M28"/>
</dbReference>
<name>A0ABY7S0D3_9FLAO</name>
<dbReference type="PROSITE" id="PS51257">
    <property type="entry name" value="PROKAR_LIPOPROTEIN"/>
    <property type="match status" value="1"/>
</dbReference>
<proteinExistence type="predicted"/>
<dbReference type="PANTHER" id="PTHR12147">
    <property type="entry name" value="METALLOPEPTIDASE M28 FAMILY MEMBER"/>
    <property type="match status" value="1"/>
</dbReference>
<sequence>MKKNLLHGILCLLAMSCAKEPADPTKYGNTITSDDLKVLLYKFASDDFEGRETGEPGHDMATDYLKEKYISMEVASPYENGQYLQEVPLERQKLPEANITVNGKKATIYDDFIPSKGVNVQSLKVNQIAYAGYGIDAENYSDYKNLDVKGKIVVIKSGEPLNTDSTYVTTGTKEKSQWTSGRRARNLKIESAKNRGAKAVFVLNAPTHSYFSKRYAKMVDTEYEGSIRSVGHEDDISDFIISKAFAKQIVNDIDTNHTPKIIDIEIELSIKKNFETFNSNNVVAFIKGDKKPDEIIVISAHLDHLGIEDGEISNGADDDGSGTVAMLEIAQAFKAAIKDGYSPKRSILFLHLTAEEKGLQGSKYYTDVNPIFPLENTVANLNIDMIGRVDKLHEEDRNYVYVIGSDMLSTELFKISENANQTYTNINLDYRYSNKTDPNRYYYRSDHYNFAKHNIPIAFYFNGKHEDYHRATDTPDKIQYDLLENRTRLVFYTAWELVNRKDRIIVDKAETIE</sequence>
<evidence type="ECO:0000259" key="1">
    <source>
        <dbReference type="Pfam" id="PF04389"/>
    </source>
</evidence>
<dbReference type="RefSeq" id="WP_249995560.1">
    <property type="nucleotide sequence ID" value="NZ_CP116221.1"/>
</dbReference>
<dbReference type="InterPro" id="IPR046450">
    <property type="entry name" value="PA_dom_sf"/>
</dbReference>
<accession>A0ABY7S0D3</accession>